<proteinExistence type="predicted"/>
<accession>A0A8X6N6E5</accession>
<evidence type="ECO:0000313" key="2">
    <source>
        <dbReference type="Proteomes" id="UP000887013"/>
    </source>
</evidence>
<comment type="caution">
    <text evidence="1">The sequence shown here is derived from an EMBL/GenBank/DDBJ whole genome shotgun (WGS) entry which is preliminary data.</text>
</comment>
<dbReference type="EMBL" id="BMAW01100646">
    <property type="protein sequence ID" value="GFS96095.1"/>
    <property type="molecule type" value="Genomic_DNA"/>
</dbReference>
<reference evidence="1" key="1">
    <citation type="submission" date="2020-08" db="EMBL/GenBank/DDBJ databases">
        <title>Multicomponent nature underlies the extraordinary mechanical properties of spider dragline silk.</title>
        <authorList>
            <person name="Kono N."/>
            <person name="Nakamura H."/>
            <person name="Mori M."/>
            <person name="Yoshida Y."/>
            <person name="Ohtoshi R."/>
            <person name="Malay A.D."/>
            <person name="Moran D.A.P."/>
            <person name="Tomita M."/>
            <person name="Numata K."/>
            <person name="Arakawa K."/>
        </authorList>
    </citation>
    <scope>NUCLEOTIDE SEQUENCE</scope>
</reference>
<evidence type="ECO:0000313" key="1">
    <source>
        <dbReference type="EMBL" id="GFS96095.1"/>
    </source>
</evidence>
<keyword evidence="2" id="KW-1185">Reference proteome</keyword>
<sequence>MKYSAQRSGESTQSYIQDILVLCQEDNTSISEDEKMSHLMKGFTENIYQTLLKKEISTTADFIKWCNYINDIKWKRIGRQLYGCHELRRRSLSGLLILY</sequence>
<gene>
    <name evidence="1" type="primary">AVEN_258062_1</name>
    <name evidence="1" type="ORF">NPIL_489681</name>
</gene>
<name>A0A8X6N6E5_NEPPI</name>
<dbReference type="Proteomes" id="UP000887013">
    <property type="component" value="Unassembled WGS sequence"/>
</dbReference>
<protein>
    <submittedName>
        <fullName evidence="1">Retrotrans_gag domain-containing protein</fullName>
    </submittedName>
</protein>
<dbReference type="AlphaFoldDB" id="A0A8X6N6E5"/>
<organism evidence="1 2">
    <name type="scientific">Nephila pilipes</name>
    <name type="common">Giant wood spider</name>
    <name type="synonym">Nephila maculata</name>
    <dbReference type="NCBI Taxonomy" id="299642"/>
    <lineage>
        <taxon>Eukaryota</taxon>
        <taxon>Metazoa</taxon>
        <taxon>Ecdysozoa</taxon>
        <taxon>Arthropoda</taxon>
        <taxon>Chelicerata</taxon>
        <taxon>Arachnida</taxon>
        <taxon>Araneae</taxon>
        <taxon>Araneomorphae</taxon>
        <taxon>Entelegynae</taxon>
        <taxon>Araneoidea</taxon>
        <taxon>Nephilidae</taxon>
        <taxon>Nephila</taxon>
    </lineage>
</organism>
<dbReference type="OrthoDB" id="10024629at2759"/>